<reference evidence="4" key="1">
    <citation type="journal article" date="2019" name="Int. J. Syst. Evol. Microbiol.">
        <title>The Global Catalogue of Microorganisms (GCM) 10K type strain sequencing project: providing services to taxonomists for standard genome sequencing and annotation.</title>
        <authorList>
            <consortium name="The Broad Institute Genomics Platform"/>
            <consortium name="The Broad Institute Genome Sequencing Center for Infectious Disease"/>
            <person name="Wu L."/>
            <person name="Ma J."/>
        </authorList>
    </citation>
    <scope>NUCLEOTIDE SEQUENCE [LARGE SCALE GENOMIC DNA]</scope>
    <source>
        <strain evidence="4">JCM 18127</strain>
    </source>
</reference>
<accession>A0ABP8VYA8</accession>
<keyword evidence="4" id="KW-1185">Reference proteome</keyword>
<dbReference type="Gene3D" id="3.20.80.10">
    <property type="entry name" value="Regulatory factor, effector binding domain"/>
    <property type="match status" value="1"/>
</dbReference>
<dbReference type="InterPro" id="IPR009061">
    <property type="entry name" value="DNA-bd_dom_put_sf"/>
</dbReference>
<dbReference type="InterPro" id="IPR011256">
    <property type="entry name" value="Reg_factor_effector_dom_sf"/>
</dbReference>
<evidence type="ECO:0000313" key="4">
    <source>
        <dbReference type="Proteomes" id="UP001500621"/>
    </source>
</evidence>
<dbReference type="PANTHER" id="PTHR30204">
    <property type="entry name" value="REDOX-CYCLING DRUG-SENSING TRANSCRIPTIONAL ACTIVATOR SOXR"/>
    <property type="match status" value="1"/>
</dbReference>
<dbReference type="PROSITE" id="PS50937">
    <property type="entry name" value="HTH_MERR_2"/>
    <property type="match status" value="1"/>
</dbReference>
<dbReference type="SUPFAM" id="SSF46955">
    <property type="entry name" value="Putative DNA-binding domain"/>
    <property type="match status" value="1"/>
</dbReference>
<dbReference type="Proteomes" id="UP001500621">
    <property type="component" value="Unassembled WGS sequence"/>
</dbReference>
<name>A0ABP8VYA8_9ACTN</name>
<evidence type="ECO:0000259" key="2">
    <source>
        <dbReference type="PROSITE" id="PS50937"/>
    </source>
</evidence>
<dbReference type="RefSeq" id="WP_345262919.1">
    <property type="nucleotide sequence ID" value="NZ_BAABIM010000001.1"/>
</dbReference>
<feature type="domain" description="HTH merR-type" evidence="2">
    <location>
        <begin position="1"/>
        <end position="71"/>
    </location>
</feature>
<dbReference type="PROSITE" id="PS00552">
    <property type="entry name" value="HTH_MERR_1"/>
    <property type="match status" value="1"/>
</dbReference>
<dbReference type="CDD" id="cd01107">
    <property type="entry name" value="HTH_BmrR"/>
    <property type="match status" value="1"/>
</dbReference>
<dbReference type="SMART" id="SM00871">
    <property type="entry name" value="AraC_E_bind"/>
    <property type="match status" value="1"/>
</dbReference>
<dbReference type="Pfam" id="PF06445">
    <property type="entry name" value="GyrI-like"/>
    <property type="match status" value="1"/>
</dbReference>
<proteinExistence type="predicted"/>
<evidence type="ECO:0000313" key="3">
    <source>
        <dbReference type="EMBL" id="GAA4673577.1"/>
    </source>
</evidence>
<dbReference type="InterPro" id="IPR010499">
    <property type="entry name" value="AraC_E-bd"/>
</dbReference>
<dbReference type="InterPro" id="IPR047057">
    <property type="entry name" value="MerR_fam"/>
</dbReference>
<dbReference type="EMBL" id="BAABIM010000001">
    <property type="protein sequence ID" value="GAA4673577.1"/>
    <property type="molecule type" value="Genomic_DNA"/>
</dbReference>
<gene>
    <name evidence="3" type="ORF">GCM10023226_08260</name>
</gene>
<dbReference type="Pfam" id="PF13411">
    <property type="entry name" value="MerR_1"/>
    <property type="match status" value="1"/>
</dbReference>
<dbReference type="InterPro" id="IPR000551">
    <property type="entry name" value="MerR-type_HTH_dom"/>
</dbReference>
<protein>
    <submittedName>
        <fullName evidence="3">MerR family transcriptional regulator</fullName>
    </submittedName>
</protein>
<dbReference type="InterPro" id="IPR029442">
    <property type="entry name" value="GyrI-like"/>
</dbReference>
<sequence>MLSIGDFAKHAGLSVRMLRHYDQLGLLTPHAVDPVTGYRSYSATQFPRVNRLVALKDLGFALDQVGRILDGGVGAEELRGMLRLREAQLAEQITADQQRLTGVAARLRAIEREGTMSEHEFLIKPLPAGSLAQVRDRVESMEEIGPMVGSLFERLGELMGAAGLRPAGPATASYTPLEAGGVDISVGWPTSAGSATAASGGLELVDLPAVEQALTLVHHGPMDDIGAAWQALETEVERRGLATSGPGRELYLETPFQDPTGWVTELQQPVA</sequence>
<dbReference type="SMART" id="SM00422">
    <property type="entry name" value="HTH_MERR"/>
    <property type="match status" value="1"/>
</dbReference>
<dbReference type="Gene3D" id="1.10.1660.10">
    <property type="match status" value="1"/>
</dbReference>
<comment type="caution">
    <text evidence="3">The sequence shown here is derived from an EMBL/GenBank/DDBJ whole genome shotgun (WGS) entry which is preliminary data.</text>
</comment>
<organism evidence="3 4">
    <name type="scientific">Nocardioides nanhaiensis</name>
    <dbReference type="NCBI Taxonomy" id="1476871"/>
    <lineage>
        <taxon>Bacteria</taxon>
        <taxon>Bacillati</taxon>
        <taxon>Actinomycetota</taxon>
        <taxon>Actinomycetes</taxon>
        <taxon>Propionibacteriales</taxon>
        <taxon>Nocardioidaceae</taxon>
        <taxon>Nocardioides</taxon>
    </lineage>
</organism>
<dbReference type="PANTHER" id="PTHR30204:SF97">
    <property type="entry name" value="MERR FAMILY REGULATORY PROTEIN"/>
    <property type="match status" value="1"/>
</dbReference>
<keyword evidence="1" id="KW-0238">DNA-binding</keyword>
<dbReference type="SUPFAM" id="SSF55136">
    <property type="entry name" value="Probable bacterial effector-binding domain"/>
    <property type="match status" value="1"/>
</dbReference>
<evidence type="ECO:0000256" key="1">
    <source>
        <dbReference type="ARBA" id="ARBA00023125"/>
    </source>
</evidence>